<keyword evidence="2" id="KW-1133">Transmembrane helix</keyword>
<keyword evidence="2" id="KW-0812">Transmembrane</keyword>
<name>A0A8W8MDB7_MAGGI</name>
<evidence type="ECO:0000313" key="5">
    <source>
        <dbReference type="EnsemblMetazoa" id="G32444.2:cds"/>
    </source>
</evidence>
<feature type="signal peptide" evidence="3">
    <location>
        <begin position="1"/>
        <end position="18"/>
    </location>
</feature>
<feature type="transmembrane region" description="Helical" evidence="2">
    <location>
        <begin position="566"/>
        <end position="587"/>
    </location>
</feature>
<evidence type="ECO:0000313" key="6">
    <source>
        <dbReference type="Proteomes" id="UP000005408"/>
    </source>
</evidence>
<feature type="transmembrane region" description="Helical" evidence="2">
    <location>
        <begin position="532"/>
        <end position="554"/>
    </location>
</feature>
<reference evidence="5" key="1">
    <citation type="submission" date="2022-08" db="UniProtKB">
        <authorList>
            <consortium name="EnsemblMetazoa"/>
        </authorList>
    </citation>
    <scope>IDENTIFICATION</scope>
    <source>
        <strain evidence="5">05x7-T-G4-1.051#20</strain>
    </source>
</reference>
<feature type="transmembrane region" description="Helical" evidence="2">
    <location>
        <begin position="599"/>
        <end position="620"/>
    </location>
</feature>
<feature type="transmembrane region" description="Helical" evidence="2">
    <location>
        <begin position="381"/>
        <end position="405"/>
    </location>
</feature>
<feature type="domain" description="DUF5009" evidence="4">
    <location>
        <begin position="267"/>
        <end position="396"/>
    </location>
</feature>
<protein>
    <recommendedName>
        <fullName evidence="4">DUF5009 domain-containing protein</fullName>
    </recommendedName>
</protein>
<evidence type="ECO:0000256" key="1">
    <source>
        <dbReference type="SAM" id="MobiDB-lite"/>
    </source>
</evidence>
<dbReference type="PANTHER" id="PTHR31061">
    <property type="entry name" value="LD22376P"/>
    <property type="match status" value="1"/>
</dbReference>
<feature type="transmembrane region" description="Helical" evidence="2">
    <location>
        <begin position="244"/>
        <end position="264"/>
    </location>
</feature>
<dbReference type="EnsemblMetazoa" id="G32444.1">
    <property type="protein sequence ID" value="G32444.1:cds"/>
    <property type="gene ID" value="G32444"/>
</dbReference>
<feature type="transmembrane region" description="Helical" evidence="2">
    <location>
        <begin position="155"/>
        <end position="173"/>
    </location>
</feature>
<feature type="region of interest" description="Disordered" evidence="1">
    <location>
        <begin position="185"/>
        <end position="232"/>
    </location>
</feature>
<feature type="transmembrane region" description="Helical" evidence="2">
    <location>
        <begin position="270"/>
        <end position="291"/>
    </location>
</feature>
<keyword evidence="3" id="KW-0732">Signal</keyword>
<feature type="transmembrane region" description="Helical" evidence="2">
    <location>
        <begin position="343"/>
        <end position="361"/>
    </location>
</feature>
<dbReference type="PANTHER" id="PTHR31061:SF24">
    <property type="entry name" value="LD22376P"/>
    <property type="match status" value="1"/>
</dbReference>
<dbReference type="Pfam" id="PF16401">
    <property type="entry name" value="DUF5009"/>
    <property type="match status" value="1"/>
</dbReference>
<dbReference type="InterPro" id="IPR032176">
    <property type="entry name" value="DUF5009"/>
</dbReference>
<accession>A0A8W8MDB7</accession>
<dbReference type="OrthoDB" id="2149840at2759"/>
<evidence type="ECO:0000256" key="3">
    <source>
        <dbReference type="SAM" id="SignalP"/>
    </source>
</evidence>
<sequence>MDLRMFLVVLGLVARTFGISDLELEFAKEYNSKEGSVRRKPELRLDEAWLTINSSVNFNILLFSLNDQCWKCDPVFVDIIPRYSIYTLKVNTTFGTTIYLKENDLTGTLDETFCTFHKKFTESGDYWVFVSNQEFIHHDCKLLQTNDPLPAEMPILYVFGGLLIIWVIGDMVVRLDRKYNKSQSVNITDPENAPRNLRMKSLRPTQNGFSDISEDSGTAHDRNNSPQQYSTHNKRERLKSLDTFRGLSLMIMVFVNYGGGGYWFFDHPPWNGITVADLVFPWFIFIMGTAMNYSFRGMMKRGTPRYKMLYKVLRRAILLFFIGIVLNTNWGPVNLKTIRIPGVLQRFSLTYLVLGLFEVCFSRYDTPEKYQGRCWSSLRDILLFLPQWFLALGILAAYVCLTFLLPIGPCPTGYIGPGGLHDSGKYYNCTAGAAAYIDIMVLGKNHIYGKPTPHIIYQTTTPHDPEGILGTLSSIFLCFLGLQSGRILIYYLGHASRVVRWLKWAIITGAIGGTLCKFSINDGWIPLNKNLWSVSFIMVTACFAFILLTILYLIIDVARIWNGTPFIFPGMNSLVVYVCHDVFYRFFPVNWYMENPMHWHLLLKAVWDTAIWVVLAYILYRKRIFIAL</sequence>
<keyword evidence="6" id="KW-1185">Reference proteome</keyword>
<dbReference type="OMA" id="FWPQWLI"/>
<evidence type="ECO:0000259" key="4">
    <source>
        <dbReference type="Pfam" id="PF16401"/>
    </source>
</evidence>
<dbReference type="EnsemblMetazoa" id="G32444.2">
    <property type="protein sequence ID" value="G32444.2:cds"/>
    <property type="gene ID" value="G32444"/>
</dbReference>
<keyword evidence="2" id="KW-0472">Membrane</keyword>
<organism evidence="5 6">
    <name type="scientific">Magallana gigas</name>
    <name type="common">Pacific oyster</name>
    <name type="synonym">Crassostrea gigas</name>
    <dbReference type="NCBI Taxonomy" id="29159"/>
    <lineage>
        <taxon>Eukaryota</taxon>
        <taxon>Metazoa</taxon>
        <taxon>Spiralia</taxon>
        <taxon>Lophotrochozoa</taxon>
        <taxon>Mollusca</taxon>
        <taxon>Bivalvia</taxon>
        <taxon>Autobranchia</taxon>
        <taxon>Pteriomorphia</taxon>
        <taxon>Ostreida</taxon>
        <taxon>Ostreoidea</taxon>
        <taxon>Ostreidae</taxon>
        <taxon>Magallana</taxon>
    </lineage>
</organism>
<dbReference type="AlphaFoldDB" id="A0A8W8MDB7"/>
<feature type="chain" id="PRO_5042431851" description="DUF5009 domain-containing protein" evidence="3">
    <location>
        <begin position="19"/>
        <end position="628"/>
    </location>
</feature>
<feature type="transmembrane region" description="Helical" evidence="2">
    <location>
        <begin position="468"/>
        <end position="489"/>
    </location>
</feature>
<feature type="transmembrane region" description="Helical" evidence="2">
    <location>
        <begin position="312"/>
        <end position="331"/>
    </location>
</feature>
<feature type="transmembrane region" description="Helical" evidence="2">
    <location>
        <begin position="501"/>
        <end position="520"/>
    </location>
</feature>
<evidence type="ECO:0000256" key="2">
    <source>
        <dbReference type="SAM" id="Phobius"/>
    </source>
</evidence>
<dbReference type="Proteomes" id="UP000005408">
    <property type="component" value="Unassembled WGS sequence"/>
</dbReference>
<proteinExistence type="predicted"/>